<evidence type="ECO:0000256" key="3">
    <source>
        <dbReference type="ARBA" id="ARBA00022679"/>
    </source>
</evidence>
<dbReference type="REBASE" id="396367">
    <property type="entry name" value="M1.NbaT11ORF31480P"/>
</dbReference>
<dbReference type="InterPro" id="IPR003115">
    <property type="entry name" value="ParB_N"/>
</dbReference>
<protein>
    <recommendedName>
        <fullName evidence="4">Methyltransferase</fullName>
        <ecNumber evidence="4">2.1.1.-</ecNumber>
    </recommendedName>
</protein>
<evidence type="ECO:0000313" key="6">
    <source>
        <dbReference type="EMBL" id="BCB28262.1"/>
    </source>
</evidence>
<dbReference type="InterPro" id="IPR002941">
    <property type="entry name" value="DNA_methylase_N4/N6"/>
</dbReference>
<dbReference type="InterPro" id="IPR029063">
    <property type="entry name" value="SAM-dependent_MTases_sf"/>
</dbReference>
<dbReference type="GO" id="GO:0007059">
    <property type="term" value="P:chromosome segregation"/>
    <property type="evidence" value="ECO:0007669"/>
    <property type="project" value="TreeGrafter"/>
</dbReference>
<dbReference type="KEGG" id="slac:SKTS_31480"/>
<dbReference type="GO" id="GO:0008170">
    <property type="term" value="F:N-methyltransferase activity"/>
    <property type="evidence" value="ECO:0007669"/>
    <property type="project" value="InterPro"/>
</dbReference>
<accession>A0A6F8VH39</accession>
<dbReference type="RefSeq" id="WP_173067339.1">
    <property type="nucleotide sequence ID" value="NZ_AP022853.1"/>
</dbReference>
<dbReference type="Pfam" id="PF02195">
    <property type="entry name" value="ParB_N"/>
    <property type="match status" value="1"/>
</dbReference>
<evidence type="ECO:0000256" key="2">
    <source>
        <dbReference type="ARBA" id="ARBA00022603"/>
    </source>
</evidence>
<keyword evidence="7" id="KW-1185">Reference proteome</keyword>
<dbReference type="PRINTS" id="PR00508">
    <property type="entry name" value="S21N4MTFRASE"/>
</dbReference>
<evidence type="ECO:0000256" key="1">
    <source>
        <dbReference type="ARBA" id="ARBA00006594"/>
    </source>
</evidence>
<keyword evidence="3 6" id="KW-0808">Transferase</keyword>
<dbReference type="GO" id="GO:0005694">
    <property type="term" value="C:chromosome"/>
    <property type="evidence" value="ECO:0007669"/>
    <property type="project" value="TreeGrafter"/>
</dbReference>
<dbReference type="SUPFAM" id="SSF110849">
    <property type="entry name" value="ParB/Sulfiredoxin"/>
    <property type="match status" value="1"/>
</dbReference>
<dbReference type="InterPro" id="IPR015840">
    <property type="entry name" value="DNA_MeTrfase_ParB"/>
</dbReference>
<name>A0A6F8VH39_9PROT</name>
<dbReference type="InterPro" id="IPR002052">
    <property type="entry name" value="DNA_methylase_N6_adenine_CS"/>
</dbReference>
<dbReference type="InterPro" id="IPR001091">
    <property type="entry name" value="RM_Methyltransferase"/>
</dbReference>
<dbReference type="Proteomes" id="UP000502260">
    <property type="component" value="Chromosome"/>
</dbReference>
<sequence length="448" mass="48323">MTISWLADKIEQWPTAKLVPYARNARTHSDAQVAQIAASIAEFGFTNPILAGGDGVIVAGHGRLAAAQKLGIAVVPVVILDHLTPTQHRALVIADNRIAENAGWDDAMLQVELAALQDDNFDLSLTGFDADALADLLAGEETTTEGDTDEDSIPEDTGPVVSRAGDVWLCGEHRVLCGDSTDADAYAALLGDEIADMVFTDPPYNVNYANSAKDKMRGKDRAILNDNLGDGFYDFLLAALTPTVAHCQGGIYVAMSSSELDRLQAAFRAAGGHWSTFVIWAKNTFTLGRADYQRQYEPILYGWPEGADRHWCGDRDQGDVWQIKKPQKNDLHPTMKPVELVERAIRNSSRPGDVVMDPFGGSGTTMIAAHKSGRKARLIELDPKYVDVIVRRWQDYAGAKAIRQSDGVAFDALSVGGELRQEVAAGDVGAVSDVAEFAGVIGEDDPAD</sequence>
<proteinExistence type="inferred from homology"/>
<dbReference type="GO" id="GO:0032259">
    <property type="term" value="P:methylation"/>
    <property type="evidence" value="ECO:0007669"/>
    <property type="project" value="UniProtKB-KW"/>
</dbReference>
<dbReference type="Pfam" id="PF01555">
    <property type="entry name" value="N6_N4_Mtase"/>
    <property type="match status" value="1"/>
</dbReference>
<dbReference type="InterPro" id="IPR050336">
    <property type="entry name" value="Chromosome_partition/occlusion"/>
</dbReference>
<evidence type="ECO:0000256" key="4">
    <source>
        <dbReference type="RuleBase" id="RU362026"/>
    </source>
</evidence>
<dbReference type="AlphaFoldDB" id="A0A6F8VH39"/>
<dbReference type="SUPFAM" id="SSF53335">
    <property type="entry name" value="S-adenosyl-L-methionine-dependent methyltransferases"/>
    <property type="match status" value="1"/>
</dbReference>
<dbReference type="GO" id="GO:0003677">
    <property type="term" value="F:DNA binding"/>
    <property type="evidence" value="ECO:0007669"/>
    <property type="project" value="InterPro"/>
</dbReference>
<dbReference type="CDD" id="cd16403">
    <property type="entry name" value="ParB_N_like_MT"/>
    <property type="match status" value="1"/>
</dbReference>
<keyword evidence="2 6" id="KW-0489">Methyltransferase</keyword>
<dbReference type="PANTHER" id="PTHR33375">
    <property type="entry name" value="CHROMOSOME-PARTITIONING PROTEIN PARB-RELATED"/>
    <property type="match status" value="1"/>
</dbReference>
<reference evidence="7" key="1">
    <citation type="submission" date="2020-03" db="EMBL/GenBank/DDBJ databases">
        <title>Complete genome sequence of sulfur-oxidizing bacterium skT11.</title>
        <authorList>
            <person name="Kanda M."/>
            <person name="Kojima H."/>
            <person name="Fukui M."/>
        </authorList>
    </citation>
    <scope>NUCLEOTIDE SEQUENCE [LARGE SCALE GENOMIC DNA]</scope>
    <source>
        <strain evidence="7">skT11</strain>
    </source>
</reference>
<comment type="similarity">
    <text evidence="1 4">Belongs to the N(4)/N(6)-methyltransferase family.</text>
</comment>
<dbReference type="Gene3D" id="3.90.1530.10">
    <property type="entry name" value="Conserved hypothetical protein from pyrococcus furiosus pfu- 392566-001, ParB domain"/>
    <property type="match status" value="1"/>
</dbReference>
<dbReference type="Gene3D" id="3.40.50.150">
    <property type="entry name" value="Vaccinia Virus protein VP39"/>
    <property type="match status" value="1"/>
</dbReference>
<organism evidence="6 7">
    <name type="scientific">Sulfurimicrobium lacus</name>
    <dbReference type="NCBI Taxonomy" id="2715678"/>
    <lineage>
        <taxon>Bacteria</taxon>
        <taxon>Pseudomonadati</taxon>
        <taxon>Pseudomonadota</taxon>
        <taxon>Betaproteobacteria</taxon>
        <taxon>Nitrosomonadales</taxon>
        <taxon>Sulfuricellaceae</taxon>
        <taxon>Sulfurimicrobium</taxon>
    </lineage>
</organism>
<feature type="domain" description="ParB-like N-terminal" evidence="5">
    <location>
        <begin position="11"/>
        <end position="97"/>
    </location>
</feature>
<dbReference type="EC" id="2.1.1.-" evidence="4"/>
<dbReference type="GO" id="GO:0045881">
    <property type="term" value="P:positive regulation of sporulation resulting in formation of a cellular spore"/>
    <property type="evidence" value="ECO:0007669"/>
    <property type="project" value="TreeGrafter"/>
</dbReference>
<evidence type="ECO:0000313" key="7">
    <source>
        <dbReference type="Proteomes" id="UP000502260"/>
    </source>
</evidence>
<dbReference type="PROSITE" id="PS00092">
    <property type="entry name" value="N6_MTASE"/>
    <property type="match status" value="1"/>
</dbReference>
<evidence type="ECO:0000259" key="5">
    <source>
        <dbReference type="SMART" id="SM00470"/>
    </source>
</evidence>
<dbReference type="PIRSF" id="PIRSF036758">
    <property type="entry name" value="Aden_M_ParB"/>
    <property type="match status" value="1"/>
</dbReference>
<dbReference type="PANTHER" id="PTHR33375:SF1">
    <property type="entry name" value="CHROMOSOME-PARTITIONING PROTEIN PARB-RELATED"/>
    <property type="match status" value="1"/>
</dbReference>
<dbReference type="InterPro" id="IPR036086">
    <property type="entry name" value="ParB/Sulfiredoxin_sf"/>
</dbReference>
<dbReference type="EMBL" id="AP022853">
    <property type="protein sequence ID" value="BCB28262.1"/>
    <property type="molecule type" value="Genomic_DNA"/>
</dbReference>
<dbReference type="SMART" id="SM00470">
    <property type="entry name" value="ParB"/>
    <property type="match status" value="1"/>
</dbReference>
<gene>
    <name evidence="6" type="ORF">SKTS_31480</name>
</gene>